<feature type="compositionally biased region" description="Basic and acidic residues" evidence="2">
    <location>
        <begin position="564"/>
        <end position="587"/>
    </location>
</feature>
<feature type="compositionally biased region" description="Polar residues" evidence="2">
    <location>
        <begin position="1"/>
        <end position="28"/>
    </location>
</feature>
<feature type="region of interest" description="Disordered" evidence="2">
    <location>
        <begin position="1671"/>
        <end position="1700"/>
    </location>
</feature>
<feature type="compositionally biased region" description="Basic and acidic residues" evidence="2">
    <location>
        <begin position="782"/>
        <end position="793"/>
    </location>
</feature>
<feature type="region of interest" description="Disordered" evidence="2">
    <location>
        <begin position="769"/>
        <end position="793"/>
    </location>
</feature>
<accession>A0A086JUQ7</accession>
<keyword evidence="1" id="KW-0175">Coiled coil</keyword>
<feature type="compositionally biased region" description="Polar residues" evidence="2">
    <location>
        <begin position="1431"/>
        <end position="1442"/>
    </location>
</feature>
<reference evidence="3 4" key="1">
    <citation type="submission" date="2014-03" db="EMBL/GenBank/DDBJ databases">
        <authorList>
            <person name="Sibley D."/>
            <person name="Venepally P."/>
            <person name="Karamycheva S."/>
            <person name="Hadjithomas M."/>
            <person name="Khan A."/>
            <person name="Brunk B."/>
            <person name="Roos D."/>
            <person name="Caler E."/>
            <person name="Lorenzi H."/>
        </authorList>
    </citation>
    <scope>NUCLEOTIDE SEQUENCE [LARGE SCALE GENOMIC DNA]</scope>
    <source>
        <strain evidence="4">p89</strain>
    </source>
</reference>
<evidence type="ECO:0000256" key="1">
    <source>
        <dbReference type="SAM" id="Coils"/>
    </source>
</evidence>
<feature type="region of interest" description="Disordered" evidence="2">
    <location>
        <begin position="1"/>
        <end position="33"/>
    </location>
</feature>
<feature type="region of interest" description="Disordered" evidence="2">
    <location>
        <begin position="1376"/>
        <end position="1450"/>
    </location>
</feature>
<evidence type="ECO:0000313" key="3">
    <source>
        <dbReference type="EMBL" id="KFG35875.1"/>
    </source>
</evidence>
<organism evidence="3 4">
    <name type="scientific">Toxoplasma gondii p89</name>
    <dbReference type="NCBI Taxonomy" id="943119"/>
    <lineage>
        <taxon>Eukaryota</taxon>
        <taxon>Sar</taxon>
        <taxon>Alveolata</taxon>
        <taxon>Apicomplexa</taxon>
        <taxon>Conoidasida</taxon>
        <taxon>Coccidia</taxon>
        <taxon>Eucoccidiorida</taxon>
        <taxon>Eimeriorina</taxon>
        <taxon>Sarcocystidae</taxon>
        <taxon>Toxoplasma</taxon>
    </lineage>
</organism>
<gene>
    <name evidence="3" type="ORF">TGP89_292950</name>
</gene>
<feature type="compositionally biased region" description="Polar residues" evidence="2">
    <location>
        <begin position="1147"/>
        <end position="1160"/>
    </location>
</feature>
<feature type="region of interest" description="Disordered" evidence="2">
    <location>
        <begin position="1473"/>
        <end position="1500"/>
    </location>
</feature>
<feature type="compositionally biased region" description="Basic residues" evidence="2">
    <location>
        <begin position="1133"/>
        <end position="1142"/>
    </location>
</feature>
<feature type="region of interest" description="Disordered" evidence="2">
    <location>
        <begin position="375"/>
        <end position="394"/>
    </location>
</feature>
<sequence length="1979" mass="210874">MVTAVPNPSKSASSTANSGIMSSTSVPASASKPFPGSAGFSLKGFLLDEEIKVQQERLQQMLQLRQQQLNQESRDLAGHPARGSQQNVPINAQSPSLYANKIALPATPHQRHPVCPADCEVLQSQRLGFVPGAPPSRGSSMTSLKQSTYCDYGGAQSSGFDMAPALERGEAQGTSTSTSFTIHECLPALSPGFPSRVPAVESADPFSGRRTSPREFSVNANATRTQVLQNGQVRVGGGNPFIPQQCHMSPHSESDALPAASRASECTRVEESNARVDQGEKMSHRSLFRDGQQGYSDSTFRSSKAATPFSGCLSSAAGAATDAEKEGERTLMSLNRGLTRLDLSRAVYQRMKTVDVQRGTESALLEEVDDVLLRGTASPGVEGGGGGDTRPHSYSDCSAADFGRSSSPKDDCVDEDATCGDIGGERAKVKMLAEKLQAQEEEKRTMQEESFQVEQLLKRQYYQDMRKKNAENEDLKKQLGRLREEVDALNRHLSATLQHKDQLQNALALAQDALTHAVDSMVFTPRPPSDPLSSRSQPKRDGSTRNRPKTHLLGDQTPSTEFTRNAEADTEKRTSLKSEQIRGRDPSVESFHSSRSLGNARSAENGQDGASKEQTGGMHDELGGCGLRTGETRTTAKETQPSVKGSAEDNEDSTESQEGEILCGRLWSLMNRLEKATKVLDPRKLDAEDQKALTVSLLKTRRMFSADNQSAPFEGGAPLEVSPLKDSNFVKESSPTIWTVGVPTEEHRIGAEATLLRSDQTQLLLPASQKAMNQQRSNVCGDRSREERDGLTEEQVKELQNEVITLRQNLQKFTGDVAAAQKKNRRTTTRESTGSRASLCESVDEGRGLSTTDELMIQRLDELQKLNARLLLDNTVLHQLCTGQASPVRLPSVPSLASGIRGPLSLSVLPAQSWNTTSVSASPVPGPVLQPSACLVSLPVAAPSSSQGPFPDPQLSAGTDAKRDAVPRALSSAVAVHMVPTQPGATLAAPPPQYVGHPVAPTASSGHHQKAGHTLASTNFHSLFPGGFFPEKGGTQPHTVAPPAGLQVSPPVGRNGENISVSGQKDRNEIMASFQREMPKRTGSKGPKVQELWNNSTKASQGSQRGSGPFPGVHANGVTTLPVKTVDGDARRVTHTRAHGVAHRQMAVSQSQPVLGSSTGERQDSKKVKPTLSRSVASVGGINRSGGAGTTFLPPLVSTQTNQSKNQGPVMSRGETGGEARNEHGEKSLAGLQRRMVKHSISAVELPVLRSPVAEHIVSRATRGSCLQDGGPSPSKLPHLLTDNYQRIHFTSSGIATRTTSPFQRGAKSVASNSPDTVGGVVARPTLNGVYLCQVPHGRTADPTQLAVWGRGYPASAVGLPTAADSSFPKVFQRNVRKASKGDETSRTRGSQRHSGEGVLWAAESGSRSYSRRRSGSCVSRAPTEAEGRATSGSGRTIQGQTKSEESAVKPTLHSIPVFAQSQLKGHVFPQLVNSSPLSSRPTTPVTPCTPTSATPPPLHQGESSYYTSYTGSLPCYVYSPGVPAPISQNSGDASRQHLVELHPNSTVNFRCVAYPHPTLSTTPVSFTAFKASPSKGTSADCRQSASLSPEETVTEMGLSRPSVSQSDCGASGAAAFGSDASVNQAREPAACVCLPSAAATYSQTHLAGGPFASGLGFRERLHNTGEYRFQEQMMSSDQPTKRVPRQNRVPSQSTVSPQNVRTPLRAPVTAQGDTAETRAGLGRWSATASKREGVSPTTRAFRPFESFTSFLQKQFMGFTASRTRDESFAEVTADQAAARGRSLTSPVRGKPGRVSSVGGTGLDSSECKKKLLGVPDRSAAVRVGRTTSLANLAQGRIQEKDLGTRLHCMGAPQKQSESLESAVGSNHQQEIMNSARAAKAMWLPTSLGTTSTAVSHISSVSSKHSLKASLCGLKVFCDAPILQHSSIHHLCEEAASQGSLISTPKLESDVSNRRNSAPVGRFLGPAVSVSSVLQLKAR</sequence>
<proteinExistence type="predicted"/>
<feature type="region of interest" description="Disordered" evidence="2">
    <location>
        <begin position="943"/>
        <end position="966"/>
    </location>
</feature>
<dbReference type="Proteomes" id="UP000028828">
    <property type="component" value="Unassembled WGS sequence"/>
</dbReference>
<feature type="compositionally biased region" description="Polar residues" evidence="2">
    <location>
        <begin position="1689"/>
        <end position="1700"/>
    </location>
</feature>
<feature type="compositionally biased region" description="Low complexity" evidence="2">
    <location>
        <begin position="1482"/>
        <end position="1493"/>
    </location>
</feature>
<feature type="compositionally biased region" description="Acidic residues" evidence="2">
    <location>
        <begin position="648"/>
        <end position="658"/>
    </location>
</feature>
<feature type="compositionally biased region" description="Basic and acidic residues" evidence="2">
    <location>
        <begin position="1216"/>
        <end position="1225"/>
    </location>
</feature>
<feature type="compositionally biased region" description="Polar residues" evidence="2">
    <location>
        <begin position="1096"/>
        <end position="1106"/>
    </location>
</feature>
<feature type="region of interest" description="Disordered" evidence="2">
    <location>
        <begin position="821"/>
        <end position="845"/>
    </location>
</feature>
<feature type="compositionally biased region" description="Polar residues" evidence="2">
    <location>
        <begin position="590"/>
        <end position="605"/>
    </location>
</feature>
<dbReference type="VEuPathDB" id="ToxoDB:TGP89_292950"/>
<comment type="caution">
    <text evidence="3">The sequence shown here is derived from an EMBL/GenBank/DDBJ whole genome shotgun (WGS) entry which is preliminary data.</text>
</comment>
<evidence type="ECO:0000313" key="4">
    <source>
        <dbReference type="Proteomes" id="UP000028828"/>
    </source>
</evidence>
<protein>
    <submittedName>
        <fullName evidence="3">Uncharacterized protein</fullName>
    </submittedName>
</protein>
<dbReference type="SMR" id="A0A086JUQ7"/>
<feature type="compositionally biased region" description="Polar residues" evidence="2">
    <location>
        <begin position="1197"/>
        <end position="1209"/>
    </location>
</feature>
<feature type="coiled-coil region" evidence="1">
    <location>
        <begin position="422"/>
        <end position="492"/>
    </location>
</feature>
<feature type="region of interest" description="Disordered" evidence="2">
    <location>
        <begin position="521"/>
        <end position="658"/>
    </location>
</feature>
<evidence type="ECO:0000256" key="2">
    <source>
        <dbReference type="SAM" id="MobiDB-lite"/>
    </source>
</evidence>
<name>A0A086JUQ7_TOXGO</name>
<feature type="region of interest" description="Disordered" evidence="2">
    <location>
        <begin position="1780"/>
        <end position="1802"/>
    </location>
</feature>
<dbReference type="EMBL" id="AEYI02001569">
    <property type="protein sequence ID" value="KFG35875.1"/>
    <property type="molecule type" value="Genomic_DNA"/>
</dbReference>
<feature type="region of interest" description="Disordered" evidence="2">
    <location>
        <begin position="1096"/>
        <end position="1225"/>
    </location>
</feature>
<dbReference type="OrthoDB" id="347889at2759"/>